<accession>A0A6A6GH67</accession>
<feature type="compositionally biased region" description="Polar residues" evidence="1">
    <location>
        <begin position="8"/>
        <end position="25"/>
    </location>
</feature>
<proteinExistence type="predicted"/>
<name>A0A6A6GH67_9PEZI</name>
<keyword evidence="3" id="KW-1185">Reference proteome</keyword>
<evidence type="ECO:0000313" key="3">
    <source>
        <dbReference type="Proteomes" id="UP000799538"/>
    </source>
</evidence>
<dbReference type="AlphaFoldDB" id="A0A6A6GH67"/>
<evidence type="ECO:0000256" key="1">
    <source>
        <dbReference type="SAM" id="MobiDB-lite"/>
    </source>
</evidence>
<sequence length="134" mass="14766">MNPPTPPSLLQQTRPHLRPVSTTLRHSPPHSATPLLNPASSPALSRPRQSRQQRTNPPSKPPSRHDKHNPDRVKEHAHHRHPDEEAQPLRHRPMETRRCDDDTSVPRPWRGGACGSSWGGGSGGRDVGGSAVVE</sequence>
<dbReference type="Proteomes" id="UP000799538">
    <property type="component" value="Unassembled WGS sequence"/>
</dbReference>
<dbReference type="EMBL" id="ML992504">
    <property type="protein sequence ID" value="KAF2224790.1"/>
    <property type="molecule type" value="Genomic_DNA"/>
</dbReference>
<feature type="compositionally biased region" description="Gly residues" evidence="1">
    <location>
        <begin position="112"/>
        <end position="127"/>
    </location>
</feature>
<dbReference type="OrthoDB" id="10556914at2759"/>
<reference evidence="3" key="1">
    <citation type="journal article" date="2020" name="Stud. Mycol.">
        <title>101 Dothideomycetes genomes: A test case for predicting lifestyles and emergence of pathogens.</title>
        <authorList>
            <person name="Haridas S."/>
            <person name="Albert R."/>
            <person name="Binder M."/>
            <person name="Bloem J."/>
            <person name="LaButti K."/>
            <person name="Salamov A."/>
            <person name="Andreopoulos B."/>
            <person name="Baker S."/>
            <person name="Barry K."/>
            <person name="Bills G."/>
            <person name="Bluhm B."/>
            <person name="Cannon C."/>
            <person name="Castanera R."/>
            <person name="Culley D."/>
            <person name="Daum C."/>
            <person name="Ezra D."/>
            <person name="Gonzalez J."/>
            <person name="Henrissat B."/>
            <person name="Kuo A."/>
            <person name="Liang C."/>
            <person name="Lipzen A."/>
            <person name="Lutzoni F."/>
            <person name="Magnuson J."/>
            <person name="Mondo S."/>
            <person name="Nolan M."/>
            <person name="Ohm R."/>
            <person name="Pangilinan J."/>
            <person name="Park H.-J."/>
            <person name="Ramirez L."/>
            <person name="Alfaro M."/>
            <person name="Sun H."/>
            <person name="Tritt A."/>
            <person name="Yoshinaga Y."/>
            <person name="Zwiers L.-H."/>
            <person name="Turgeon B."/>
            <person name="Goodwin S."/>
            <person name="Spatafora J."/>
            <person name="Crous P."/>
            <person name="Grigoriev I."/>
        </authorList>
    </citation>
    <scope>NUCLEOTIDE SEQUENCE [LARGE SCALE GENOMIC DNA]</scope>
    <source>
        <strain evidence="3">CECT 20119</strain>
    </source>
</reference>
<feature type="compositionally biased region" description="Basic and acidic residues" evidence="1">
    <location>
        <begin position="81"/>
        <end position="101"/>
    </location>
</feature>
<protein>
    <submittedName>
        <fullName evidence="2">Uncharacterized protein</fullName>
    </submittedName>
</protein>
<organism evidence="2 3">
    <name type="scientific">Elsinoe ampelina</name>
    <dbReference type="NCBI Taxonomy" id="302913"/>
    <lineage>
        <taxon>Eukaryota</taxon>
        <taxon>Fungi</taxon>
        <taxon>Dikarya</taxon>
        <taxon>Ascomycota</taxon>
        <taxon>Pezizomycotina</taxon>
        <taxon>Dothideomycetes</taxon>
        <taxon>Dothideomycetidae</taxon>
        <taxon>Myriangiales</taxon>
        <taxon>Elsinoaceae</taxon>
        <taxon>Elsinoe</taxon>
    </lineage>
</organism>
<evidence type="ECO:0000313" key="2">
    <source>
        <dbReference type="EMBL" id="KAF2224790.1"/>
    </source>
</evidence>
<feature type="region of interest" description="Disordered" evidence="1">
    <location>
        <begin position="1"/>
        <end position="134"/>
    </location>
</feature>
<gene>
    <name evidence="2" type="ORF">BDZ85DRAFT_259093</name>
</gene>